<dbReference type="EMBL" id="JADGJH010003240">
    <property type="protein sequence ID" value="KAJ3092444.1"/>
    <property type="molecule type" value="Genomic_DNA"/>
</dbReference>
<dbReference type="AlphaFoldDB" id="A0AAD5SR95"/>
<reference evidence="1" key="1">
    <citation type="submission" date="2020-05" db="EMBL/GenBank/DDBJ databases">
        <title>Phylogenomic resolution of chytrid fungi.</title>
        <authorList>
            <person name="Stajich J.E."/>
            <person name="Amses K."/>
            <person name="Simmons R."/>
            <person name="Seto K."/>
            <person name="Myers J."/>
            <person name="Bonds A."/>
            <person name="Quandt C.A."/>
            <person name="Barry K."/>
            <person name="Liu P."/>
            <person name="Grigoriev I."/>
            <person name="Longcore J.E."/>
            <person name="James T.Y."/>
        </authorList>
    </citation>
    <scope>NUCLEOTIDE SEQUENCE</scope>
    <source>
        <strain evidence="1">JEL0513</strain>
    </source>
</reference>
<evidence type="ECO:0000313" key="1">
    <source>
        <dbReference type="EMBL" id="KAJ3092444.1"/>
    </source>
</evidence>
<keyword evidence="2" id="KW-1185">Reference proteome</keyword>
<protein>
    <submittedName>
        <fullName evidence="1">Uncharacterized protein</fullName>
    </submittedName>
</protein>
<sequence>MKRFAESRYGTFPHQDEIIVHLQGPYGKEIRIIGEEKDIVLFYVGGTGLAAATQAIDTILARNTANIDAAR</sequence>
<feature type="non-terminal residue" evidence="1">
    <location>
        <position position="71"/>
    </location>
</feature>
<accession>A0AAD5SR95</accession>
<proteinExistence type="predicted"/>
<name>A0AAD5SR95_9FUNG</name>
<dbReference type="Proteomes" id="UP001211907">
    <property type="component" value="Unassembled WGS sequence"/>
</dbReference>
<gene>
    <name evidence="1" type="ORF">HK100_006942</name>
</gene>
<organism evidence="1 2">
    <name type="scientific">Physocladia obscura</name>
    <dbReference type="NCBI Taxonomy" id="109957"/>
    <lineage>
        <taxon>Eukaryota</taxon>
        <taxon>Fungi</taxon>
        <taxon>Fungi incertae sedis</taxon>
        <taxon>Chytridiomycota</taxon>
        <taxon>Chytridiomycota incertae sedis</taxon>
        <taxon>Chytridiomycetes</taxon>
        <taxon>Chytridiales</taxon>
        <taxon>Chytriomycetaceae</taxon>
        <taxon>Physocladia</taxon>
    </lineage>
</organism>
<comment type="caution">
    <text evidence="1">The sequence shown here is derived from an EMBL/GenBank/DDBJ whole genome shotgun (WGS) entry which is preliminary data.</text>
</comment>
<evidence type="ECO:0000313" key="2">
    <source>
        <dbReference type="Proteomes" id="UP001211907"/>
    </source>
</evidence>